<protein>
    <submittedName>
        <fullName evidence="1">Alkanesulfonate monooxygenase SsuD/methylene tetrahydromethanopterin reductase-like flavin-dependent oxidoreductase (Luciferase family)</fullName>
    </submittedName>
</protein>
<dbReference type="SUPFAM" id="SSF51679">
    <property type="entry name" value="Bacterial luciferase-like"/>
    <property type="match status" value="1"/>
</dbReference>
<accession>A0ABU0TAM3</accession>
<organism evidence="1 2">
    <name type="scientific">Streptomyces umbrinus</name>
    <dbReference type="NCBI Taxonomy" id="67370"/>
    <lineage>
        <taxon>Bacteria</taxon>
        <taxon>Bacillati</taxon>
        <taxon>Actinomycetota</taxon>
        <taxon>Actinomycetes</taxon>
        <taxon>Kitasatosporales</taxon>
        <taxon>Streptomycetaceae</taxon>
        <taxon>Streptomyces</taxon>
        <taxon>Streptomyces phaeochromogenes group</taxon>
    </lineage>
</organism>
<name>A0ABU0TAM3_9ACTN</name>
<reference evidence="1 2" key="1">
    <citation type="submission" date="2023-07" db="EMBL/GenBank/DDBJ databases">
        <title>Comparative genomics of wheat-associated soil bacteria to identify genetic determinants of phenazine resistance.</title>
        <authorList>
            <person name="Mouncey N."/>
        </authorList>
    </citation>
    <scope>NUCLEOTIDE SEQUENCE [LARGE SCALE GENOMIC DNA]</scope>
    <source>
        <strain evidence="1 2">V2I4</strain>
    </source>
</reference>
<keyword evidence="2" id="KW-1185">Reference proteome</keyword>
<dbReference type="EMBL" id="JAUSZI010000002">
    <property type="protein sequence ID" value="MDQ1032697.1"/>
    <property type="molecule type" value="Genomic_DNA"/>
</dbReference>
<dbReference type="InterPro" id="IPR036661">
    <property type="entry name" value="Luciferase-like_sf"/>
</dbReference>
<dbReference type="Proteomes" id="UP001230328">
    <property type="component" value="Unassembled WGS sequence"/>
</dbReference>
<sequence>MLHLGETMPDFGCFLSGEEHSPAEIVDQARMAEQTGFDALRIADHYRPWVHGAAVTEALGRRVRFS</sequence>
<evidence type="ECO:0000313" key="2">
    <source>
        <dbReference type="Proteomes" id="UP001230328"/>
    </source>
</evidence>
<comment type="caution">
    <text evidence="1">The sequence shown here is derived from an EMBL/GenBank/DDBJ whole genome shotgun (WGS) entry which is preliminary data.</text>
</comment>
<proteinExistence type="predicted"/>
<dbReference type="Gene3D" id="3.20.20.30">
    <property type="entry name" value="Luciferase-like domain"/>
    <property type="match status" value="1"/>
</dbReference>
<evidence type="ECO:0000313" key="1">
    <source>
        <dbReference type="EMBL" id="MDQ1032697.1"/>
    </source>
</evidence>
<gene>
    <name evidence="1" type="ORF">QF035_010279</name>
</gene>